<dbReference type="Gene3D" id="3.40.50.300">
    <property type="entry name" value="P-loop containing nucleotide triphosphate hydrolases"/>
    <property type="match status" value="2"/>
</dbReference>
<dbReference type="InterPro" id="IPR003593">
    <property type="entry name" value="AAA+_ATPase"/>
</dbReference>
<dbReference type="SMART" id="SM00382">
    <property type="entry name" value="AAA"/>
    <property type="match status" value="2"/>
</dbReference>
<dbReference type="GO" id="GO:0005524">
    <property type="term" value="F:ATP binding"/>
    <property type="evidence" value="ECO:0007669"/>
    <property type="project" value="UniProtKB-KW"/>
</dbReference>
<dbReference type="InterPro" id="IPR003439">
    <property type="entry name" value="ABC_transporter-like_ATP-bd"/>
</dbReference>
<dbReference type="InterPro" id="IPR027417">
    <property type="entry name" value="P-loop_NTPase"/>
</dbReference>
<dbReference type="GO" id="GO:0016887">
    <property type="term" value="F:ATP hydrolysis activity"/>
    <property type="evidence" value="ECO:0007669"/>
    <property type="project" value="InterPro"/>
</dbReference>
<dbReference type="PANTHER" id="PTHR42855">
    <property type="entry name" value="ABC TRANSPORTER ATP-BINDING SUBUNIT"/>
    <property type="match status" value="1"/>
</dbReference>
<protein>
    <submittedName>
        <fullName evidence="4">ABC-F family ATP-binding cassette domain-containing protein</fullName>
    </submittedName>
</protein>
<organism evidence="4 5">
    <name type="scientific">Candidatus Limivivens merdigallinarum</name>
    <dbReference type="NCBI Taxonomy" id="2840859"/>
    <lineage>
        <taxon>Bacteria</taxon>
        <taxon>Bacillati</taxon>
        <taxon>Bacillota</taxon>
        <taxon>Clostridia</taxon>
        <taxon>Lachnospirales</taxon>
        <taxon>Lachnospiraceae</taxon>
        <taxon>Lachnospiraceae incertae sedis</taxon>
        <taxon>Candidatus Limivivens</taxon>
    </lineage>
</organism>
<keyword evidence="2 4" id="KW-0067">ATP-binding</keyword>
<feature type="domain" description="ABC transporter" evidence="3">
    <location>
        <begin position="310"/>
        <end position="509"/>
    </location>
</feature>
<dbReference type="AlphaFoldDB" id="A0A9D1D0S8"/>
<dbReference type="PROSITE" id="PS50893">
    <property type="entry name" value="ABC_TRANSPORTER_2"/>
    <property type="match status" value="2"/>
</dbReference>
<evidence type="ECO:0000256" key="1">
    <source>
        <dbReference type="ARBA" id="ARBA00022741"/>
    </source>
</evidence>
<name>A0A9D1D0S8_9FIRM</name>
<dbReference type="Pfam" id="PF00005">
    <property type="entry name" value="ABC_tran"/>
    <property type="match status" value="2"/>
</dbReference>
<reference evidence="4" key="1">
    <citation type="submission" date="2020-10" db="EMBL/GenBank/DDBJ databases">
        <authorList>
            <person name="Gilroy R."/>
        </authorList>
    </citation>
    <scope>NUCLEOTIDE SEQUENCE</scope>
    <source>
        <strain evidence="4">ChiSjej3B21-11622</strain>
    </source>
</reference>
<dbReference type="EMBL" id="DVFT01000141">
    <property type="protein sequence ID" value="HIQ96801.1"/>
    <property type="molecule type" value="Genomic_DNA"/>
</dbReference>
<dbReference type="Proteomes" id="UP000886886">
    <property type="component" value="Unassembled WGS sequence"/>
</dbReference>
<dbReference type="SUPFAM" id="SSF52540">
    <property type="entry name" value="P-loop containing nucleoside triphosphate hydrolases"/>
    <property type="match status" value="2"/>
</dbReference>
<gene>
    <name evidence="4" type="ORF">IAB26_09585</name>
</gene>
<proteinExistence type="predicted"/>
<dbReference type="PANTHER" id="PTHR42855:SF2">
    <property type="entry name" value="DRUG RESISTANCE ABC TRANSPORTER,ATP-BINDING PROTEIN"/>
    <property type="match status" value="1"/>
</dbReference>
<feature type="domain" description="ABC transporter" evidence="3">
    <location>
        <begin position="4"/>
        <end position="213"/>
    </location>
</feature>
<keyword evidence="1" id="KW-0547">Nucleotide-binding</keyword>
<accession>A0A9D1D0S8</accession>
<reference evidence="4" key="2">
    <citation type="journal article" date="2021" name="PeerJ">
        <title>Extensive microbial diversity within the chicken gut microbiome revealed by metagenomics and culture.</title>
        <authorList>
            <person name="Gilroy R."/>
            <person name="Ravi A."/>
            <person name="Getino M."/>
            <person name="Pursley I."/>
            <person name="Horton D.L."/>
            <person name="Alikhan N.F."/>
            <person name="Baker D."/>
            <person name="Gharbi K."/>
            <person name="Hall N."/>
            <person name="Watson M."/>
            <person name="Adriaenssens E.M."/>
            <person name="Foster-Nyarko E."/>
            <person name="Jarju S."/>
            <person name="Secka A."/>
            <person name="Antonio M."/>
            <person name="Oren A."/>
            <person name="Chaudhuri R.R."/>
            <person name="La Ragione R."/>
            <person name="Hildebrand F."/>
            <person name="Pallen M.J."/>
        </authorList>
    </citation>
    <scope>NUCLEOTIDE SEQUENCE</scope>
    <source>
        <strain evidence="4">ChiSjej3B21-11622</strain>
    </source>
</reference>
<evidence type="ECO:0000313" key="4">
    <source>
        <dbReference type="EMBL" id="HIQ96801.1"/>
    </source>
</evidence>
<dbReference type="CDD" id="cd03221">
    <property type="entry name" value="ABCF_EF-3"/>
    <property type="match status" value="2"/>
</dbReference>
<evidence type="ECO:0000313" key="5">
    <source>
        <dbReference type="Proteomes" id="UP000886886"/>
    </source>
</evidence>
<evidence type="ECO:0000259" key="3">
    <source>
        <dbReference type="PROSITE" id="PS50893"/>
    </source>
</evidence>
<dbReference type="NCBIfam" id="NF000355">
    <property type="entry name" value="ribo_prot_ABC_F"/>
    <property type="match status" value="1"/>
</dbReference>
<comment type="caution">
    <text evidence="4">The sequence shown here is derived from an EMBL/GenBank/DDBJ whole genome shotgun (WGS) entry which is preliminary data.</text>
</comment>
<dbReference type="InterPro" id="IPR051309">
    <property type="entry name" value="ABCF_ATPase"/>
</dbReference>
<evidence type="ECO:0000256" key="2">
    <source>
        <dbReference type="ARBA" id="ARBA00022840"/>
    </source>
</evidence>
<sequence length="509" mass="58365">MSQIKVSHVTFSYEGSFDEIFTDVSFVLDTDWKLGFIGRNGKGKTTFLRLLLGELPYQGTILSSEEFEYFPFPVEDPGKNTLELLYQWNPWLEYWELVREMNLLEVKEEVLERAFSTLSNGEQTKVMLAALFLKPHGFLLIDEPTNHLDYHAREIISRYLSRKKGFLLVSHDRSFLDGCVDHVLVLNRSSIGVFQGNFSSWWENKERQDSEELSRQAKLKREIGRLKEAARQTENWANDVEKSKKGKGACGLKPDRGYVGHKAAKMMKRSKVTERRMNLAVEEKGKLLKDLEETESLKLFPEQYHKEVLLRMKEAVFSYGGKRVEMEPVSFTLTQGSRLALLGKNGSGKSTVIRAILKAAGMDWKALPGRDGKEELVVEKGEVEAGSGLKISYVPQDTSFLKGSLRDFAEREGVDLTVLMTLLSKLDFSQEQMLKDMAEFSAGQKKKVYLAKSLATKAHLYLWDEPLNYVDIFSRMQLERLIREHPFTFVFVEHDHAFVEEIATEVVEL</sequence>